<evidence type="ECO:0000313" key="3">
    <source>
        <dbReference type="Proteomes" id="UP001227317"/>
    </source>
</evidence>
<dbReference type="EMBL" id="JAUJFI010000008">
    <property type="protein sequence ID" value="MDQ2101730.1"/>
    <property type="molecule type" value="Genomic_DNA"/>
</dbReference>
<feature type="repeat" description="TPR" evidence="1">
    <location>
        <begin position="67"/>
        <end position="100"/>
    </location>
</feature>
<keyword evidence="3" id="KW-1185">Reference proteome</keyword>
<evidence type="ECO:0000313" key="2">
    <source>
        <dbReference type="EMBL" id="MDQ2101730.1"/>
    </source>
</evidence>
<dbReference type="SMART" id="SM00028">
    <property type="entry name" value="TPR"/>
    <property type="match status" value="3"/>
</dbReference>
<protein>
    <recommendedName>
        <fullName evidence="4">TPR repeat-containing protein</fullName>
    </recommendedName>
</protein>
<dbReference type="Gene3D" id="3.40.50.2000">
    <property type="entry name" value="Glycogen Phosphorylase B"/>
    <property type="match status" value="1"/>
</dbReference>
<evidence type="ECO:0008006" key="4">
    <source>
        <dbReference type="Google" id="ProtNLM"/>
    </source>
</evidence>
<reference evidence="2 3" key="1">
    <citation type="submission" date="2023-06" db="EMBL/GenBank/DDBJ databases">
        <title>Azospirillum isscasensis sp.nov, a bacterium isolated from rhizosphere soil of rice.</title>
        <authorList>
            <person name="Wang H."/>
        </authorList>
    </citation>
    <scope>NUCLEOTIDE SEQUENCE [LARGE SCALE GENOMIC DNA]</scope>
    <source>
        <strain evidence="2 3">C340-1</strain>
    </source>
</reference>
<gene>
    <name evidence="2" type="ORF">QSG27_03370</name>
</gene>
<comment type="caution">
    <text evidence="2">The sequence shown here is derived from an EMBL/GenBank/DDBJ whole genome shotgun (WGS) entry which is preliminary data.</text>
</comment>
<organism evidence="2 3">
    <name type="scientific">Azospirillum isscasi</name>
    <dbReference type="NCBI Taxonomy" id="3053926"/>
    <lineage>
        <taxon>Bacteria</taxon>
        <taxon>Pseudomonadati</taxon>
        <taxon>Pseudomonadota</taxon>
        <taxon>Alphaproteobacteria</taxon>
        <taxon>Rhodospirillales</taxon>
        <taxon>Azospirillaceae</taxon>
        <taxon>Azospirillum</taxon>
    </lineage>
</organism>
<dbReference type="SUPFAM" id="SSF48452">
    <property type="entry name" value="TPR-like"/>
    <property type="match status" value="1"/>
</dbReference>
<proteinExistence type="predicted"/>
<dbReference type="InterPro" id="IPR019734">
    <property type="entry name" value="TPR_rpt"/>
</dbReference>
<dbReference type="InterPro" id="IPR011990">
    <property type="entry name" value="TPR-like_helical_dom_sf"/>
</dbReference>
<name>A0ABU0WC33_9PROT</name>
<evidence type="ECO:0000256" key="1">
    <source>
        <dbReference type="PROSITE-ProRule" id="PRU00339"/>
    </source>
</evidence>
<dbReference type="SUPFAM" id="SSF53756">
    <property type="entry name" value="UDP-Glycosyltransferase/glycogen phosphorylase"/>
    <property type="match status" value="1"/>
</dbReference>
<dbReference type="Proteomes" id="UP001227317">
    <property type="component" value="Unassembled WGS sequence"/>
</dbReference>
<keyword evidence="1" id="KW-0802">TPR repeat</keyword>
<accession>A0ABU0WC33</accession>
<dbReference type="Gene3D" id="1.25.40.10">
    <property type="entry name" value="Tetratricopeptide repeat domain"/>
    <property type="match status" value="1"/>
</dbReference>
<sequence length="457" mass="48851">MPSDGRHRADSGLTDAQLKTALDAVLAANPRDGGAWSTLGLLLRRSGTPEAAIACHRRGLEFAPENAGIWSNLGNALTDAGRLDEGVAAQSEALRLGPDNATVLHNATVTLRKAGRFAEALALIDRAMSRQAAAGRTAAHDLRWERALARLQIGDYVHGFVDYESRRGLSAYHGRPPSGPAWDGGPLDGRTILLSAEQGFGDALLMARFVPLVGARGGRVLYECHPELRRVLSGLPVDAVVAPGAPSPTLPAFDVEASQMSLPGLFGTTLASVPPPVVLTIPQDSRDKAARRLGPREPGVLRVGIVWSGRVTFADNSRRATSLARFLRFAEVPGVRLYSLQKGPPEAEVAALGPVGALVTPLGPDLDDFADTAAMLEQLDLVIMTDSAVAHLAGSLGTPVWNLVQHVPYWIYGFSGEHTPWYPTMRLFRQGRDLDWGPVFAAAAAALHEEVRRRTGR</sequence>
<dbReference type="RefSeq" id="WP_306703736.1">
    <property type="nucleotide sequence ID" value="NZ_JAUJFI010000008.1"/>
</dbReference>
<dbReference type="PROSITE" id="PS50005">
    <property type="entry name" value="TPR"/>
    <property type="match status" value="1"/>
</dbReference>